<gene>
    <name evidence="16" type="ordered locus">Cvib_1638</name>
</gene>
<evidence type="ECO:0000256" key="9">
    <source>
        <dbReference type="ARBA" id="ARBA00023002"/>
    </source>
</evidence>
<dbReference type="InterPro" id="IPR014006">
    <property type="entry name" value="Succ_Dhase_FrdA_Gneg"/>
</dbReference>
<reference evidence="16" key="1">
    <citation type="submission" date="2007-03" db="EMBL/GenBank/DDBJ databases">
        <title>Complete sequence of Prosthecochloris vibrioformis DSM 265.</title>
        <authorList>
            <consortium name="US DOE Joint Genome Institute"/>
            <person name="Copeland A."/>
            <person name="Lucas S."/>
            <person name="Lapidus A."/>
            <person name="Barry K."/>
            <person name="Detter J.C."/>
            <person name="Glavina del Rio T."/>
            <person name="Hammon N."/>
            <person name="Israni S."/>
            <person name="Pitluck S."/>
            <person name="Schmutz J."/>
            <person name="Larimer F."/>
            <person name="Land M."/>
            <person name="Hauser L."/>
            <person name="Mikhailova N."/>
            <person name="Li T."/>
            <person name="Overmann J."/>
            <person name="Schuster S.C."/>
            <person name="Bryant D.A."/>
            <person name="Richardson P."/>
        </authorList>
    </citation>
    <scope>NUCLEOTIDE SEQUENCE [LARGE SCALE GENOMIC DNA]</scope>
    <source>
        <strain evidence="16">DSM 265</strain>
    </source>
</reference>
<comment type="cofactor">
    <cofactor evidence="1 13">
        <name>FAD</name>
        <dbReference type="ChEBI" id="CHEBI:57692"/>
    </cofactor>
</comment>
<dbReference type="Gene3D" id="3.90.700.10">
    <property type="entry name" value="Succinate dehydrogenase/fumarate reductase flavoprotein, catalytic domain"/>
    <property type="match status" value="1"/>
</dbReference>
<feature type="binding site" evidence="13">
    <location>
        <begin position="391"/>
        <end position="392"/>
    </location>
    <ligand>
        <name>FAD</name>
        <dbReference type="ChEBI" id="CHEBI:57692"/>
    </ligand>
</feature>
<dbReference type="NCBIfam" id="TIGR01812">
    <property type="entry name" value="sdhA_frdA_Gneg"/>
    <property type="match status" value="1"/>
</dbReference>
<dbReference type="InterPro" id="IPR037099">
    <property type="entry name" value="Fum_R/Succ_DH_flav-like_C_sf"/>
</dbReference>
<dbReference type="PROSITE" id="PS00504">
    <property type="entry name" value="FRD_SDH_FAD_BINDING"/>
    <property type="match status" value="1"/>
</dbReference>
<dbReference type="Pfam" id="PF02910">
    <property type="entry name" value="Succ_DH_flav_C"/>
    <property type="match status" value="1"/>
</dbReference>
<keyword evidence="9 16" id="KW-0560">Oxidoreductase</keyword>
<sequence length="572" mass="63052">MRFERMKPFDIIIVGGGGGGLYAAMEAMKTNPSLKIAVLSKVYPNRSHTSAAQGGANAALANKAKDDSVEMHIFDTIKGSDYLADQDAVDILCSEAPKIIRELDNMGTPWSRLDDKTIAQRPFGGAGRPRCCYCADKTGHTILQTLYEQCLKKGVVFFNEYFALNLSVSGSRMKGLIAMDMKTGKIEGLSARTVIFATGGYAKMYWNRSSNAAGNSGDGQAIAYRAGIPLKDMEFVQFHPTGLRKSGLLVTEGARGEGGYLVNSLGERFMARYAPEKMELGPRDLVSRSVETEILEGRGFESPAGKYMHLDLTHLGADLIKSRLPQIREMSMYFEGVDPIEEPIPIRPTAHYSMGGIDTDNFGRTVMEGVYAAGECACVSVHGANRLGGNSLLDILVFGRIAGHAAAEEARNFEPGNISEEEVRESAEEIRNYMKPAGHFERYGALREELGQTLANNVGIYREASLLQKGMSDIEELRERFKKVRVFDTSDVFNTNLLQVLELRNMLDLSETVAAGAYAREESRGSHTRTDFPNRDDEKWHKHTLAALEGGKLALGEKPVTMGRYELQERTY</sequence>
<dbReference type="PANTHER" id="PTHR11632">
    <property type="entry name" value="SUCCINATE DEHYDROGENASE 2 FLAVOPROTEIN SUBUNIT"/>
    <property type="match status" value="1"/>
</dbReference>
<feature type="binding site" evidence="13">
    <location>
        <position position="375"/>
    </location>
    <ligand>
        <name>FAD</name>
        <dbReference type="ChEBI" id="CHEBI:57692"/>
    </ligand>
</feature>
<dbReference type="GO" id="GO:0022900">
    <property type="term" value="P:electron transport chain"/>
    <property type="evidence" value="ECO:0007669"/>
    <property type="project" value="InterPro"/>
</dbReference>
<evidence type="ECO:0000256" key="2">
    <source>
        <dbReference type="ARBA" id="ARBA00004515"/>
    </source>
</evidence>
<dbReference type="GO" id="GO:0005886">
    <property type="term" value="C:plasma membrane"/>
    <property type="evidence" value="ECO:0007669"/>
    <property type="project" value="UniProtKB-SubCell"/>
</dbReference>
<dbReference type="EMBL" id="CP000607">
    <property type="protein sequence ID" value="ABP37648.1"/>
    <property type="molecule type" value="Genomic_DNA"/>
</dbReference>
<feature type="binding site" evidence="13">
    <location>
        <position position="218"/>
    </location>
    <ligand>
        <name>FAD</name>
        <dbReference type="ChEBI" id="CHEBI:57692"/>
    </ligand>
</feature>
<dbReference type="EC" id="1.3.5.1" evidence="4"/>
<dbReference type="InterPro" id="IPR015939">
    <property type="entry name" value="Fum_Rdtase/Succ_DH_flav-like_C"/>
</dbReference>
<dbReference type="eggNOG" id="COG1053">
    <property type="taxonomic scope" value="Bacteria"/>
</dbReference>
<feature type="active site" description="Proton acceptor" evidence="12">
    <location>
        <position position="283"/>
    </location>
</feature>
<dbReference type="GO" id="GO:0009055">
    <property type="term" value="F:electron transfer activity"/>
    <property type="evidence" value="ECO:0007669"/>
    <property type="project" value="TreeGrafter"/>
</dbReference>
<dbReference type="GO" id="GO:0008177">
    <property type="term" value="F:succinate dehydrogenase (quinone) activity"/>
    <property type="evidence" value="ECO:0007669"/>
    <property type="project" value="UniProtKB-EC"/>
</dbReference>
<keyword evidence="8" id="KW-0249">Electron transport</keyword>
<feature type="binding site" evidence="13">
    <location>
        <position position="239"/>
    </location>
    <ligand>
        <name>substrate</name>
    </ligand>
</feature>
<name>A4SGN9_CHLPM</name>
<evidence type="ECO:0000256" key="10">
    <source>
        <dbReference type="ARBA" id="ARBA00023136"/>
    </source>
</evidence>
<feature type="domain" description="FAD-dependent oxidoreductase 2 FAD-binding" evidence="14">
    <location>
        <begin position="10"/>
        <end position="392"/>
    </location>
</feature>
<dbReference type="InterPro" id="IPR036188">
    <property type="entry name" value="FAD/NAD-bd_sf"/>
</dbReference>
<dbReference type="AlphaFoldDB" id="A4SGN9"/>
<dbReference type="PIRSF" id="PIRSF000171">
    <property type="entry name" value="SDHA_APRA_LASPO"/>
    <property type="match status" value="1"/>
</dbReference>
<evidence type="ECO:0000256" key="1">
    <source>
        <dbReference type="ARBA" id="ARBA00001974"/>
    </source>
</evidence>
<dbReference type="KEGG" id="pvi:Cvib_1638"/>
<dbReference type="GO" id="GO:0050660">
    <property type="term" value="F:flavin adenine dinucleotide binding"/>
    <property type="evidence" value="ECO:0007669"/>
    <property type="project" value="InterPro"/>
</dbReference>
<dbReference type="Pfam" id="PF00890">
    <property type="entry name" value="FAD_binding_2"/>
    <property type="match status" value="1"/>
</dbReference>
<comment type="catalytic activity">
    <reaction evidence="11">
        <text>a quinone + succinate = fumarate + a quinol</text>
        <dbReference type="Rhea" id="RHEA:40523"/>
        <dbReference type="ChEBI" id="CHEBI:24646"/>
        <dbReference type="ChEBI" id="CHEBI:29806"/>
        <dbReference type="ChEBI" id="CHEBI:30031"/>
        <dbReference type="ChEBI" id="CHEBI:132124"/>
        <dbReference type="EC" id="1.3.5.1"/>
    </reaction>
</comment>
<feature type="binding site" evidence="13">
    <location>
        <position position="351"/>
    </location>
    <ligand>
        <name>substrate</name>
    </ligand>
</feature>
<keyword evidence="7 13" id="KW-0274">FAD</keyword>
<comment type="similarity">
    <text evidence="3">Belongs to the FAD-dependent oxidoreductase 2 family. FRD/SDH subfamily.</text>
</comment>
<dbReference type="InterPro" id="IPR003953">
    <property type="entry name" value="FAD-dep_OxRdtase_2_FAD-bd"/>
</dbReference>
<keyword evidence="10" id="KW-0472">Membrane</keyword>
<dbReference type="FunFam" id="3.90.700.10:FF:000003">
    <property type="entry name" value="Fumarate reductase flavoprotein subunit"/>
    <property type="match status" value="1"/>
</dbReference>
<evidence type="ECO:0000256" key="7">
    <source>
        <dbReference type="ARBA" id="ARBA00022827"/>
    </source>
</evidence>
<dbReference type="HOGENOM" id="CLU_014312_6_2_10"/>
<evidence type="ECO:0000256" key="12">
    <source>
        <dbReference type="PIRSR" id="PIRSR000171-1"/>
    </source>
</evidence>
<protein>
    <recommendedName>
        <fullName evidence="4">succinate dehydrogenase</fullName>
        <ecNumber evidence="4">1.3.5.1</ecNumber>
    </recommendedName>
</protein>
<dbReference type="SUPFAM" id="SSF56425">
    <property type="entry name" value="Succinate dehydrogenase/fumarate reductase flavoprotein, catalytic domain"/>
    <property type="match status" value="1"/>
</dbReference>
<dbReference type="Gene3D" id="3.50.50.60">
    <property type="entry name" value="FAD/NAD(P)-binding domain"/>
    <property type="match status" value="1"/>
</dbReference>
<dbReference type="PRINTS" id="PR00368">
    <property type="entry name" value="FADPNR"/>
</dbReference>
<evidence type="ECO:0000256" key="11">
    <source>
        <dbReference type="ARBA" id="ARBA00049220"/>
    </source>
</evidence>
<dbReference type="FunFam" id="1.20.58.100:FF:000001">
    <property type="entry name" value="Succinate dehydrogenase flavoprotein subunit (SdhA)"/>
    <property type="match status" value="1"/>
</dbReference>
<evidence type="ECO:0000256" key="6">
    <source>
        <dbReference type="ARBA" id="ARBA00022630"/>
    </source>
</evidence>
<feature type="binding site" evidence="13">
    <location>
        <begin position="15"/>
        <end position="20"/>
    </location>
    <ligand>
        <name>FAD</name>
        <dbReference type="ChEBI" id="CHEBI:57692"/>
    </ligand>
</feature>
<feature type="binding site" evidence="13">
    <location>
        <begin position="40"/>
        <end position="55"/>
    </location>
    <ligand>
        <name>FAD</name>
        <dbReference type="ChEBI" id="CHEBI:57692"/>
    </ligand>
</feature>
<evidence type="ECO:0000256" key="13">
    <source>
        <dbReference type="PIRSR" id="PIRSR630664-51"/>
    </source>
</evidence>
<feature type="binding site" evidence="13">
    <location>
        <position position="386"/>
    </location>
    <ligand>
        <name>substrate</name>
    </ligand>
</feature>
<dbReference type="InterPro" id="IPR027477">
    <property type="entry name" value="Succ_DH/fumarate_Rdtase_cat_sf"/>
</dbReference>
<proteinExistence type="inferred from homology"/>
<evidence type="ECO:0000256" key="8">
    <source>
        <dbReference type="ARBA" id="ARBA00022982"/>
    </source>
</evidence>
<comment type="subcellular location">
    <subcellularLocation>
        <location evidence="2">Cell inner membrane</location>
        <topology evidence="2">Peripheral membrane protein</topology>
        <orientation evidence="2">Cytoplasmic side</orientation>
    </subcellularLocation>
</comment>
<dbReference type="PANTHER" id="PTHR11632:SF51">
    <property type="entry name" value="SUCCINATE DEHYDROGENASE [UBIQUINONE] FLAVOPROTEIN SUBUNIT, MITOCHONDRIAL"/>
    <property type="match status" value="1"/>
</dbReference>
<accession>A4SGN9</accession>
<dbReference type="GO" id="GO:0009061">
    <property type="term" value="P:anaerobic respiration"/>
    <property type="evidence" value="ECO:0007669"/>
    <property type="project" value="TreeGrafter"/>
</dbReference>
<keyword evidence="6 13" id="KW-0285">Flavoprotein</keyword>
<evidence type="ECO:0000256" key="3">
    <source>
        <dbReference type="ARBA" id="ARBA00008040"/>
    </source>
</evidence>
<evidence type="ECO:0000259" key="15">
    <source>
        <dbReference type="Pfam" id="PF02910"/>
    </source>
</evidence>
<dbReference type="InterPro" id="IPR030664">
    <property type="entry name" value="SdhA/FrdA/AprA"/>
</dbReference>
<evidence type="ECO:0000256" key="4">
    <source>
        <dbReference type="ARBA" id="ARBA00012792"/>
    </source>
</evidence>
<evidence type="ECO:0000313" key="16">
    <source>
        <dbReference type="EMBL" id="ABP37648.1"/>
    </source>
</evidence>
<keyword evidence="5" id="KW-0813">Transport</keyword>
<dbReference type="PRINTS" id="PR00411">
    <property type="entry name" value="PNDRDTASEI"/>
</dbReference>
<dbReference type="InterPro" id="IPR003952">
    <property type="entry name" value="FRD_SDH_FAD_BS"/>
</dbReference>
<evidence type="ECO:0000256" key="5">
    <source>
        <dbReference type="ARBA" id="ARBA00022448"/>
    </source>
</evidence>
<dbReference type="Gene3D" id="1.20.58.100">
    <property type="entry name" value="Fumarate reductase/succinate dehydrogenase flavoprotein-like, C-terminal domain"/>
    <property type="match status" value="1"/>
</dbReference>
<evidence type="ECO:0000259" key="14">
    <source>
        <dbReference type="Pfam" id="PF00890"/>
    </source>
</evidence>
<dbReference type="STRING" id="290318.Cvib_1638"/>
<dbReference type="SUPFAM" id="SSF51905">
    <property type="entry name" value="FAD/NAD(P)-binding domain"/>
    <property type="match status" value="1"/>
</dbReference>
<dbReference type="SUPFAM" id="SSF46977">
    <property type="entry name" value="Succinate dehydrogenase/fumarate reductase flavoprotein C-terminal domain"/>
    <property type="match status" value="1"/>
</dbReference>
<feature type="binding site" evidence="13">
    <location>
        <position position="251"/>
    </location>
    <ligand>
        <name>substrate</name>
    </ligand>
</feature>
<organism evidence="16">
    <name type="scientific">Chlorobium phaeovibrioides (strain DSM 265 / 1930)</name>
    <name type="common">Prosthecochloris vibrioformis (strain DSM 265)</name>
    <dbReference type="NCBI Taxonomy" id="290318"/>
    <lineage>
        <taxon>Bacteria</taxon>
        <taxon>Pseudomonadati</taxon>
        <taxon>Chlorobiota</taxon>
        <taxon>Chlorobiia</taxon>
        <taxon>Chlorobiales</taxon>
        <taxon>Chlorobiaceae</taxon>
        <taxon>Chlorobium/Pelodictyon group</taxon>
        <taxon>Chlorobium</taxon>
    </lineage>
</organism>
<feature type="domain" description="Fumarate reductase/succinate dehydrogenase flavoprotein-like C-terminal" evidence="15">
    <location>
        <begin position="447"/>
        <end position="572"/>
    </location>
</feature>